<dbReference type="AlphaFoldDB" id="A0A068QZC9"/>
<protein>
    <submittedName>
        <fullName evidence="1">Uncharacterized protein</fullName>
    </submittedName>
</protein>
<dbReference type="InterPro" id="IPR052947">
    <property type="entry name" value="T6SS_Hcp1_domain"/>
</dbReference>
<dbReference type="NCBIfam" id="TIGR03344">
    <property type="entry name" value="VI_effect_Hcp1"/>
    <property type="match status" value="1"/>
</dbReference>
<gene>
    <name evidence="1" type="ORF">XPG1_0623</name>
</gene>
<dbReference type="PANTHER" id="PTHR34319">
    <property type="entry name" value="MAJOR EXPORTED PROTEIN"/>
    <property type="match status" value="1"/>
</dbReference>
<dbReference type="Proteomes" id="UP000032735">
    <property type="component" value="Chromosome"/>
</dbReference>
<dbReference type="SUPFAM" id="SSF141452">
    <property type="entry name" value="Hcp1-like"/>
    <property type="match status" value="1"/>
</dbReference>
<dbReference type="KEGG" id="xpo:XPG1_0623"/>
<keyword evidence="2" id="KW-1185">Reference proteome</keyword>
<sequence>MANIIYLTVNGKKQGLISSGCSSKDSIGNIYQIGREDQIYVYELNHSLSRDQNVNHLPITIKKTIDKSTPLLGVAISNNEELDCTLDIYRTDENGGLSHYFTIKIAGATISNIDIICPNSLTHNDSQPQEIISLKYKSITWQHRLAGTSGYSFWEDRIY</sequence>
<name>A0A068QZC9_9GAMM</name>
<dbReference type="PANTHER" id="PTHR34319:SF7">
    <property type="entry name" value="HNH ENDONUCLEASE DOMAIN-CONTAINING PROTEIN"/>
    <property type="match status" value="1"/>
</dbReference>
<dbReference type="EMBL" id="FO704551">
    <property type="protein sequence ID" value="CDG20278.1"/>
    <property type="molecule type" value="Genomic_DNA"/>
</dbReference>
<reference evidence="1 2" key="1">
    <citation type="submission" date="2013-07" db="EMBL/GenBank/DDBJ databases">
        <authorList>
            <person name="Genoscope - CEA"/>
        </authorList>
    </citation>
    <scope>NUCLEOTIDE SEQUENCE [LARGE SCALE GENOMIC DNA]</scope>
    <source>
        <strain evidence="1 2">G6</strain>
    </source>
</reference>
<dbReference type="HOGENOM" id="CLU_116190_1_0_6"/>
<dbReference type="InterPro" id="IPR008514">
    <property type="entry name" value="T6SS_Hcp"/>
</dbReference>
<dbReference type="RefSeq" id="WP_045957733.1">
    <property type="nucleotide sequence ID" value="NZ_FO704551.1"/>
</dbReference>
<proteinExistence type="predicted"/>
<dbReference type="InterPro" id="IPR036624">
    <property type="entry name" value="Hcp1-lik_sf"/>
</dbReference>
<dbReference type="Gene3D" id="2.30.110.20">
    <property type="entry name" value="Hcp1-like"/>
    <property type="match status" value="1"/>
</dbReference>
<organism evidence="1 2">
    <name type="scientific">Xenorhabdus poinarii G6</name>
    <dbReference type="NCBI Taxonomy" id="1354304"/>
    <lineage>
        <taxon>Bacteria</taxon>
        <taxon>Pseudomonadati</taxon>
        <taxon>Pseudomonadota</taxon>
        <taxon>Gammaproteobacteria</taxon>
        <taxon>Enterobacterales</taxon>
        <taxon>Morganellaceae</taxon>
        <taxon>Xenorhabdus</taxon>
    </lineage>
</organism>
<accession>A0A068QZC9</accession>
<dbReference type="Pfam" id="PF05638">
    <property type="entry name" value="T6SS_HCP"/>
    <property type="match status" value="1"/>
</dbReference>
<dbReference type="OrthoDB" id="5674026at2"/>
<evidence type="ECO:0000313" key="1">
    <source>
        <dbReference type="EMBL" id="CDG20278.1"/>
    </source>
</evidence>
<evidence type="ECO:0000313" key="2">
    <source>
        <dbReference type="Proteomes" id="UP000032735"/>
    </source>
</evidence>
<dbReference type="STRING" id="1354304.XPG1_0623"/>